<dbReference type="GO" id="GO:0005975">
    <property type="term" value="P:carbohydrate metabolic process"/>
    <property type="evidence" value="ECO:0007669"/>
    <property type="project" value="InterPro"/>
</dbReference>
<dbReference type="GO" id="GO:0005737">
    <property type="term" value="C:cytoplasm"/>
    <property type="evidence" value="ECO:0007669"/>
    <property type="project" value="UniProtKB-SubCell"/>
</dbReference>
<dbReference type="Proteomes" id="UP001190700">
    <property type="component" value="Unassembled WGS sequence"/>
</dbReference>
<gene>
    <name evidence="11" type="ORF">CYMTET_18471</name>
</gene>
<name>A0AAE0G869_9CHLO</name>
<comment type="similarity">
    <text evidence="3">Belongs to the disproportionating enzyme family.</text>
</comment>
<dbReference type="PANTHER" id="PTHR32518">
    <property type="match status" value="1"/>
</dbReference>
<evidence type="ECO:0000256" key="9">
    <source>
        <dbReference type="ARBA" id="ARBA00031423"/>
    </source>
</evidence>
<keyword evidence="7" id="KW-0808">Transferase</keyword>
<evidence type="ECO:0000256" key="2">
    <source>
        <dbReference type="ARBA" id="ARBA00004496"/>
    </source>
</evidence>
<comment type="caution">
    <text evidence="11">The sequence shown here is derived from an EMBL/GenBank/DDBJ whole genome shotgun (WGS) entry which is preliminary data.</text>
</comment>
<dbReference type="Gene3D" id="3.20.20.80">
    <property type="entry name" value="Glycosidases"/>
    <property type="match status" value="2"/>
</dbReference>
<evidence type="ECO:0000256" key="8">
    <source>
        <dbReference type="ARBA" id="ARBA00023277"/>
    </source>
</evidence>
<sequence>YFHAYRIDHVLGLFRIWEMPAHCVTGMLGRFRPAVPLSREELDQRGLWDINRLCEPYIRPHLLEELFGTEWAQEPGSWRFKPEFNSERAIWNATQGASAADVTLWRDVPPLCQKLIKLLQNVVLLRDLEADNSFHPNIALHATSSFLELPADAQGALKDLYHNYMYERQNHLWQEHAYKTLPALCGASDMMVFGEDLGMIPSCLPPVLADLSVLGLRIQRMAGDEGREFGDPAQYPYMSACSPSCHDTSTLRGWWEHDSDRRARFFREQLTATPQSGLSQDEDPPAACLAGVAHAVLKQHAQSQSAWAIFPIQDLMALDEGLAKRPAHEEQINDPTNPKHYWRFRLHVSLEDMLAERGWIECMQDLLLRSGRTTQKDFSNLHL</sequence>
<evidence type="ECO:0000313" key="12">
    <source>
        <dbReference type="Proteomes" id="UP001190700"/>
    </source>
</evidence>
<protein>
    <recommendedName>
        <fullName evidence="4">4-alpha-glucanotransferase</fullName>
        <ecNumber evidence="4">2.4.1.25</ecNumber>
    </recommendedName>
    <alternativeName>
        <fullName evidence="9">Amylomaltase</fullName>
    </alternativeName>
    <alternativeName>
        <fullName evidence="10">Disproportionating enzyme</fullName>
    </alternativeName>
</protein>
<dbReference type="EMBL" id="LGRX02008570">
    <property type="protein sequence ID" value="KAK3273264.1"/>
    <property type="molecule type" value="Genomic_DNA"/>
</dbReference>
<keyword evidence="6" id="KW-0328">Glycosyltransferase</keyword>
<accession>A0AAE0G869</accession>
<reference evidence="11 12" key="1">
    <citation type="journal article" date="2015" name="Genome Biol. Evol.">
        <title>Comparative Genomics of a Bacterivorous Green Alga Reveals Evolutionary Causalities and Consequences of Phago-Mixotrophic Mode of Nutrition.</title>
        <authorList>
            <person name="Burns J.A."/>
            <person name="Paasch A."/>
            <person name="Narechania A."/>
            <person name="Kim E."/>
        </authorList>
    </citation>
    <scope>NUCLEOTIDE SEQUENCE [LARGE SCALE GENOMIC DNA]</scope>
    <source>
        <strain evidence="11 12">PLY_AMNH</strain>
    </source>
</reference>
<evidence type="ECO:0000256" key="1">
    <source>
        <dbReference type="ARBA" id="ARBA00000439"/>
    </source>
</evidence>
<dbReference type="EC" id="2.4.1.25" evidence="4"/>
<dbReference type="InterPro" id="IPR017853">
    <property type="entry name" value="GH"/>
</dbReference>
<evidence type="ECO:0000256" key="4">
    <source>
        <dbReference type="ARBA" id="ARBA00012560"/>
    </source>
</evidence>
<evidence type="ECO:0000256" key="10">
    <source>
        <dbReference type="ARBA" id="ARBA00031501"/>
    </source>
</evidence>
<dbReference type="AlphaFoldDB" id="A0AAE0G869"/>
<keyword evidence="12" id="KW-1185">Reference proteome</keyword>
<keyword evidence="5" id="KW-0963">Cytoplasm</keyword>
<evidence type="ECO:0000256" key="3">
    <source>
        <dbReference type="ARBA" id="ARBA00005684"/>
    </source>
</evidence>
<comment type="catalytic activity">
    <reaction evidence="1">
        <text>Transfers a segment of a (1-&gt;4)-alpha-D-glucan to a new position in an acceptor, which may be glucose or a (1-&gt;4)-alpha-D-glucan.</text>
        <dbReference type="EC" id="2.4.1.25"/>
    </reaction>
</comment>
<dbReference type="Pfam" id="PF02446">
    <property type="entry name" value="Glyco_hydro_77"/>
    <property type="match status" value="1"/>
</dbReference>
<evidence type="ECO:0000256" key="5">
    <source>
        <dbReference type="ARBA" id="ARBA00022490"/>
    </source>
</evidence>
<keyword evidence="8" id="KW-0119">Carbohydrate metabolism</keyword>
<organism evidence="11 12">
    <name type="scientific">Cymbomonas tetramitiformis</name>
    <dbReference type="NCBI Taxonomy" id="36881"/>
    <lineage>
        <taxon>Eukaryota</taxon>
        <taxon>Viridiplantae</taxon>
        <taxon>Chlorophyta</taxon>
        <taxon>Pyramimonadophyceae</taxon>
        <taxon>Pyramimonadales</taxon>
        <taxon>Pyramimonadaceae</taxon>
        <taxon>Cymbomonas</taxon>
    </lineage>
</organism>
<evidence type="ECO:0000313" key="11">
    <source>
        <dbReference type="EMBL" id="KAK3273264.1"/>
    </source>
</evidence>
<proteinExistence type="inferred from homology"/>
<dbReference type="GO" id="GO:0004134">
    <property type="term" value="F:4-alpha-glucanotransferase activity"/>
    <property type="evidence" value="ECO:0007669"/>
    <property type="project" value="UniProtKB-EC"/>
</dbReference>
<comment type="subcellular location">
    <subcellularLocation>
        <location evidence="2">Cytoplasm</location>
    </subcellularLocation>
</comment>
<dbReference type="SUPFAM" id="SSF51445">
    <property type="entry name" value="(Trans)glycosidases"/>
    <property type="match status" value="1"/>
</dbReference>
<evidence type="ECO:0000256" key="6">
    <source>
        <dbReference type="ARBA" id="ARBA00022676"/>
    </source>
</evidence>
<dbReference type="InterPro" id="IPR003385">
    <property type="entry name" value="Glyco_hydro_77"/>
</dbReference>
<evidence type="ECO:0000256" key="7">
    <source>
        <dbReference type="ARBA" id="ARBA00022679"/>
    </source>
</evidence>
<dbReference type="PANTHER" id="PTHR32518:SF3">
    <property type="entry name" value="4-ALPHA-GLUCANOTRANSFERASE"/>
    <property type="match status" value="1"/>
</dbReference>
<feature type="non-terminal residue" evidence="11">
    <location>
        <position position="1"/>
    </location>
</feature>